<feature type="transmembrane region" description="Helical" evidence="4">
    <location>
        <begin position="100"/>
        <end position="121"/>
    </location>
</feature>
<dbReference type="Pfam" id="PF07690">
    <property type="entry name" value="MFS_1"/>
    <property type="match status" value="1"/>
</dbReference>
<feature type="transmembrane region" description="Helical" evidence="4">
    <location>
        <begin position="341"/>
        <end position="362"/>
    </location>
</feature>
<feature type="transmembrane region" description="Helical" evidence="4">
    <location>
        <begin position="306"/>
        <end position="329"/>
    </location>
</feature>
<feature type="transmembrane region" description="Helical" evidence="4">
    <location>
        <begin position="212"/>
        <end position="235"/>
    </location>
</feature>
<dbReference type="InterPro" id="IPR011701">
    <property type="entry name" value="MFS"/>
</dbReference>
<keyword evidence="1 4" id="KW-0812">Transmembrane</keyword>
<evidence type="ECO:0000256" key="2">
    <source>
        <dbReference type="ARBA" id="ARBA00022989"/>
    </source>
</evidence>
<evidence type="ECO:0000256" key="1">
    <source>
        <dbReference type="ARBA" id="ARBA00022692"/>
    </source>
</evidence>
<dbReference type="PANTHER" id="PTHR23534">
    <property type="entry name" value="MFS PERMEASE"/>
    <property type="match status" value="1"/>
</dbReference>
<dbReference type="Proteomes" id="UP000198924">
    <property type="component" value="Unassembled WGS sequence"/>
</dbReference>
<dbReference type="InterPro" id="IPR020846">
    <property type="entry name" value="MFS_dom"/>
</dbReference>
<dbReference type="SUPFAM" id="SSF103473">
    <property type="entry name" value="MFS general substrate transporter"/>
    <property type="match status" value="1"/>
</dbReference>
<dbReference type="PANTHER" id="PTHR23534:SF1">
    <property type="entry name" value="MAJOR FACILITATOR SUPERFAMILY PROTEIN"/>
    <property type="match status" value="1"/>
</dbReference>
<gene>
    <name evidence="6" type="ORF">SAMN04488079_10920</name>
</gene>
<evidence type="ECO:0000259" key="5">
    <source>
        <dbReference type="PROSITE" id="PS50850"/>
    </source>
</evidence>
<feature type="transmembrane region" description="Helical" evidence="4">
    <location>
        <begin position="368"/>
        <end position="389"/>
    </location>
</feature>
<feature type="transmembrane region" description="Helical" evidence="4">
    <location>
        <begin position="12"/>
        <end position="34"/>
    </location>
</feature>
<feature type="transmembrane region" description="Helical" evidence="4">
    <location>
        <begin position="46"/>
        <end position="68"/>
    </location>
</feature>
<organism evidence="6 7">
    <name type="scientific">Methylophaga sulfidovorans</name>
    <dbReference type="NCBI Taxonomy" id="45496"/>
    <lineage>
        <taxon>Bacteria</taxon>
        <taxon>Pseudomonadati</taxon>
        <taxon>Pseudomonadota</taxon>
        <taxon>Gammaproteobacteria</taxon>
        <taxon>Thiotrichales</taxon>
        <taxon>Piscirickettsiaceae</taxon>
        <taxon>Methylophaga</taxon>
    </lineage>
</organism>
<feature type="transmembrane region" description="Helical" evidence="4">
    <location>
        <begin position="172"/>
        <end position="191"/>
    </location>
</feature>
<feature type="transmembrane region" description="Helical" evidence="4">
    <location>
        <begin position="247"/>
        <end position="268"/>
    </location>
</feature>
<feature type="transmembrane region" description="Helical" evidence="4">
    <location>
        <begin position="275"/>
        <end position="294"/>
    </location>
</feature>
<evidence type="ECO:0000256" key="3">
    <source>
        <dbReference type="ARBA" id="ARBA00023136"/>
    </source>
</evidence>
<feature type="transmembrane region" description="Helical" evidence="4">
    <location>
        <begin position="133"/>
        <end position="152"/>
    </location>
</feature>
<dbReference type="AlphaFoldDB" id="A0A1I3YXW3"/>
<keyword evidence="2 4" id="KW-1133">Transmembrane helix</keyword>
<sequence>MPLFTREKANVLILVICQSLFIIAAITVMTLSGVVGYKMSPNPTYATLPIALMMIGTVISTLPASLYMAKVGRRVGFITGALFGGVGGAYLSVLGISHNAFWLFCLGNFLLGVYQGFAMYYRFAAIDVASPGFKSRALSLVMVGGVIAAYLGPWNASALINLIEATPYAGPYLILAIQSVLAIFLLSLLRVPPSGEPEPGSYARPLKTIVKLPSVKVAMIAAAIGYAIMILVMSATPLAMKNVGFDMTVIAHVMQWHVLGMFLPSFFTGSLIKRFGTATILHTGSLLLIGSALTANTGQTLTHFEISLVLLGVGWNFLFIGGSTLLATMHTESERGKVQGSNDLIIFTLVAIGSLMAGKLLFTLGWESLNLLMLSPVFFVIFATQLWVIGNRKKVLNNVL</sequence>
<evidence type="ECO:0000313" key="6">
    <source>
        <dbReference type="EMBL" id="SFK36051.1"/>
    </source>
</evidence>
<dbReference type="EMBL" id="FOSH01000009">
    <property type="protein sequence ID" value="SFK36051.1"/>
    <property type="molecule type" value="Genomic_DNA"/>
</dbReference>
<dbReference type="GO" id="GO:0022857">
    <property type="term" value="F:transmembrane transporter activity"/>
    <property type="evidence" value="ECO:0007669"/>
    <property type="project" value="InterPro"/>
</dbReference>
<keyword evidence="3 4" id="KW-0472">Membrane</keyword>
<evidence type="ECO:0000256" key="4">
    <source>
        <dbReference type="SAM" id="Phobius"/>
    </source>
</evidence>
<keyword evidence="7" id="KW-1185">Reference proteome</keyword>
<reference evidence="7" key="1">
    <citation type="submission" date="2016-10" db="EMBL/GenBank/DDBJ databases">
        <authorList>
            <person name="Varghese N."/>
            <person name="Submissions S."/>
        </authorList>
    </citation>
    <scope>NUCLEOTIDE SEQUENCE [LARGE SCALE GENOMIC DNA]</scope>
    <source>
        <strain evidence="7">DSM 11578</strain>
    </source>
</reference>
<name>A0A1I3YXW3_9GAMM</name>
<dbReference type="STRING" id="45496.SAMN04488079_10920"/>
<feature type="transmembrane region" description="Helical" evidence="4">
    <location>
        <begin position="75"/>
        <end position="94"/>
    </location>
</feature>
<proteinExistence type="predicted"/>
<accession>A0A1I3YXW3</accession>
<protein>
    <submittedName>
        <fullName evidence="6">Predicted arabinose efflux permease, MFS family</fullName>
    </submittedName>
</protein>
<dbReference type="Gene3D" id="1.20.1250.20">
    <property type="entry name" value="MFS general substrate transporter like domains"/>
    <property type="match status" value="1"/>
</dbReference>
<evidence type="ECO:0000313" key="7">
    <source>
        <dbReference type="Proteomes" id="UP000198924"/>
    </source>
</evidence>
<dbReference type="RefSeq" id="WP_218153323.1">
    <property type="nucleotide sequence ID" value="NZ_FOSH01000009.1"/>
</dbReference>
<dbReference type="PROSITE" id="PS50850">
    <property type="entry name" value="MFS"/>
    <property type="match status" value="1"/>
</dbReference>
<dbReference type="InterPro" id="IPR036259">
    <property type="entry name" value="MFS_trans_sf"/>
</dbReference>
<feature type="domain" description="Major facilitator superfamily (MFS) profile" evidence="5">
    <location>
        <begin position="211"/>
        <end position="400"/>
    </location>
</feature>